<proteinExistence type="inferred from homology"/>
<evidence type="ECO:0000256" key="3">
    <source>
        <dbReference type="ARBA" id="ARBA00022692"/>
    </source>
</evidence>
<dbReference type="PANTHER" id="PTHR30572:SF4">
    <property type="entry name" value="ABC TRANSPORTER PERMEASE YTRF"/>
    <property type="match status" value="1"/>
</dbReference>
<keyword evidence="10" id="KW-0547">Nucleotide-binding</keyword>
<protein>
    <submittedName>
        <fullName evidence="10">Macrolide export ATP-binding/permease protein MacB</fullName>
    </submittedName>
</protein>
<keyword evidence="2" id="KW-1003">Cell membrane</keyword>
<gene>
    <name evidence="10" type="ORF">UV74_C0001G0037</name>
</gene>
<dbReference type="PANTHER" id="PTHR30572">
    <property type="entry name" value="MEMBRANE COMPONENT OF TRANSPORTER-RELATED"/>
    <property type="match status" value="1"/>
</dbReference>
<evidence type="ECO:0000256" key="5">
    <source>
        <dbReference type="ARBA" id="ARBA00023136"/>
    </source>
</evidence>
<dbReference type="InterPro" id="IPR003838">
    <property type="entry name" value="ABC3_permease_C"/>
</dbReference>
<name>A0A0G1DMX3_9BACT</name>
<keyword evidence="3 7" id="KW-0812">Transmembrane</keyword>
<dbReference type="AlphaFoldDB" id="A0A0G1DMX3"/>
<comment type="subcellular location">
    <subcellularLocation>
        <location evidence="1">Cell membrane</location>
        <topology evidence="1">Multi-pass membrane protein</topology>
    </subcellularLocation>
</comment>
<evidence type="ECO:0000256" key="7">
    <source>
        <dbReference type="SAM" id="Phobius"/>
    </source>
</evidence>
<keyword evidence="5 7" id="KW-0472">Membrane</keyword>
<dbReference type="STRING" id="1618578.UV74_C0001G0037"/>
<feature type="transmembrane region" description="Helical" evidence="7">
    <location>
        <begin position="328"/>
        <end position="349"/>
    </location>
</feature>
<dbReference type="GO" id="GO:0005524">
    <property type="term" value="F:ATP binding"/>
    <property type="evidence" value="ECO:0007669"/>
    <property type="project" value="UniProtKB-KW"/>
</dbReference>
<dbReference type="GO" id="GO:0005886">
    <property type="term" value="C:plasma membrane"/>
    <property type="evidence" value="ECO:0007669"/>
    <property type="project" value="UniProtKB-SubCell"/>
</dbReference>
<comment type="caution">
    <text evidence="10">The sequence shown here is derived from an EMBL/GenBank/DDBJ whole genome shotgun (WGS) entry which is preliminary data.</text>
</comment>
<dbReference type="Pfam" id="PF12704">
    <property type="entry name" value="MacB_PCD"/>
    <property type="match status" value="1"/>
</dbReference>
<evidence type="ECO:0000313" key="11">
    <source>
        <dbReference type="Proteomes" id="UP000034090"/>
    </source>
</evidence>
<organism evidence="10 11">
    <name type="scientific">Candidatus Woesebacteria bacterium GW2011_GWB1_43_14</name>
    <dbReference type="NCBI Taxonomy" id="1618578"/>
    <lineage>
        <taxon>Bacteria</taxon>
        <taxon>Candidatus Woeseibacteriota</taxon>
    </lineage>
</organism>
<evidence type="ECO:0000313" key="10">
    <source>
        <dbReference type="EMBL" id="KKS98927.1"/>
    </source>
</evidence>
<feature type="transmembrane region" description="Helical" evidence="7">
    <location>
        <begin position="355"/>
        <end position="379"/>
    </location>
</feature>
<evidence type="ECO:0000256" key="4">
    <source>
        <dbReference type="ARBA" id="ARBA00022989"/>
    </source>
</evidence>
<evidence type="ECO:0000256" key="6">
    <source>
        <dbReference type="ARBA" id="ARBA00038076"/>
    </source>
</evidence>
<evidence type="ECO:0000259" key="8">
    <source>
        <dbReference type="Pfam" id="PF02687"/>
    </source>
</evidence>
<reference evidence="10 11" key="1">
    <citation type="journal article" date="2015" name="Nature">
        <title>rRNA introns, odd ribosomes, and small enigmatic genomes across a large radiation of phyla.</title>
        <authorList>
            <person name="Brown C.T."/>
            <person name="Hug L.A."/>
            <person name="Thomas B.C."/>
            <person name="Sharon I."/>
            <person name="Castelle C.J."/>
            <person name="Singh A."/>
            <person name="Wilkins M.J."/>
            <person name="Williams K.H."/>
            <person name="Banfield J.F."/>
        </authorList>
    </citation>
    <scope>NUCLEOTIDE SEQUENCE [LARGE SCALE GENOMIC DNA]</scope>
</reference>
<dbReference type="InterPro" id="IPR050250">
    <property type="entry name" value="Macrolide_Exporter_MacB"/>
</dbReference>
<dbReference type="InterPro" id="IPR025857">
    <property type="entry name" value="MacB_PCD"/>
</dbReference>
<feature type="transmembrane region" description="Helical" evidence="7">
    <location>
        <begin position="275"/>
        <end position="299"/>
    </location>
</feature>
<dbReference type="Pfam" id="PF02687">
    <property type="entry name" value="FtsX"/>
    <property type="match status" value="1"/>
</dbReference>
<dbReference type="EMBL" id="LCFQ01000001">
    <property type="protein sequence ID" value="KKS98927.1"/>
    <property type="molecule type" value="Genomic_DNA"/>
</dbReference>
<sequence length="396" mass="43537">MRYFIFQIKNSIEDFKRNKTRTLLASLGIMIGVLSVVMLIALGIGLKNYIKGQFENMGTNLIMVMPGSGFESGFNAGAFTSSISLDERDVNSLRRISDATYVVPVFFKSAVIESEGEEEFGYVMGINEEFFEVMNASAEYGSILTKSEVQGRSKNVVLGYSLADKLYSDPSLAVGKTIRFNNQRFKVIGVIEKKGDNELDGSVVMSYRTTYGSINPDKTFWSIYVGVNDEDKIESVKLQAEEALARRYDKDDFSVSEQDELLEVVNQIFNMVNGVLIAIGSISLVVGGIGIMNIMYANVTERTKEIGIRRAIGATRGDIMAQFLTESVLLSGFGGVMGLLVSALIVVLVHPYFPIALNFFAVVLAIGISTLIGVFFGVFPARRASSLTPIEAIRYE</sequence>
<feature type="transmembrane region" description="Helical" evidence="7">
    <location>
        <begin position="21"/>
        <end position="46"/>
    </location>
</feature>
<feature type="domain" description="ABC3 transporter permease C-terminal" evidence="8">
    <location>
        <begin position="278"/>
        <end position="389"/>
    </location>
</feature>
<evidence type="ECO:0000256" key="2">
    <source>
        <dbReference type="ARBA" id="ARBA00022475"/>
    </source>
</evidence>
<evidence type="ECO:0000259" key="9">
    <source>
        <dbReference type="Pfam" id="PF12704"/>
    </source>
</evidence>
<evidence type="ECO:0000256" key="1">
    <source>
        <dbReference type="ARBA" id="ARBA00004651"/>
    </source>
</evidence>
<comment type="similarity">
    <text evidence="6">Belongs to the ABC-4 integral membrane protein family.</text>
</comment>
<feature type="domain" description="MacB-like periplasmic core" evidence="9">
    <location>
        <begin position="22"/>
        <end position="241"/>
    </location>
</feature>
<dbReference type="Proteomes" id="UP000034090">
    <property type="component" value="Unassembled WGS sequence"/>
</dbReference>
<keyword evidence="4 7" id="KW-1133">Transmembrane helix</keyword>
<keyword evidence="10" id="KW-0067">ATP-binding</keyword>
<accession>A0A0G1DMX3</accession>
<dbReference type="GO" id="GO:0022857">
    <property type="term" value="F:transmembrane transporter activity"/>
    <property type="evidence" value="ECO:0007669"/>
    <property type="project" value="TreeGrafter"/>
</dbReference>